<gene>
    <name evidence="1" type="ORF">RRG08_055921</name>
</gene>
<sequence>MITSRKVSPFTSPTMVHPKIYFLDAPVLLFTWFRNSTKPQGNGIYRFLQRVASDTYNHLAVCCGRKISPIQRLLERSLDILPALYIDCWNGFVSVEVSKLSLRSYLCEDPTFLLARDKQVEESLRGRQTALAIRSPLVMVLGMPRSQIDVKSTGSPALRWKQDLLSIF</sequence>
<proteinExistence type="predicted"/>
<dbReference type="EMBL" id="JAWDGP010006973">
    <property type="protein sequence ID" value="KAK3732338.1"/>
    <property type="molecule type" value="Genomic_DNA"/>
</dbReference>
<comment type="caution">
    <text evidence="1">The sequence shown here is derived from an EMBL/GenBank/DDBJ whole genome shotgun (WGS) entry which is preliminary data.</text>
</comment>
<reference evidence="1" key="1">
    <citation type="journal article" date="2023" name="G3 (Bethesda)">
        <title>A reference genome for the long-term kleptoplast-retaining sea slug Elysia crispata morphotype clarki.</title>
        <authorList>
            <person name="Eastman K.E."/>
            <person name="Pendleton A.L."/>
            <person name="Shaikh M.A."/>
            <person name="Suttiyut T."/>
            <person name="Ogas R."/>
            <person name="Tomko P."/>
            <person name="Gavelis G."/>
            <person name="Widhalm J.R."/>
            <person name="Wisecaver J.H."/>
        </authorList>
    </citation>
    <scope>NUCLEOTIDE SEQUENCE</scope>
    <source>
        <strain evidence="1">ECLA1</strain>
    </source>
</reference>
<evidence type="ECO:0000313" key="1">
    <source>
        <dbReference type="EMBL" id="KAK3732338.1"/>
    </source>
</evidence>
<protein>
    <submittedName>
        <fullName evidence="1">Uncharacterized protein</fullName>
    </submittedName>
</protein>
<evidence type="ECO:0000313" key="2">
    <source>
        <dbReference type="Proteomes" id="UP001283361"/>
    </source>
</evidence>
<organism evidence="1 2">
    <name type="scientific">Elysia crispata</name>
    <name type="common">lettuce slug</name>
    <dbReference type="NCBI Taxonomy" id="231223"/>
    <lineage>
        <taxon>Eukaryota</taxon>
        <taxon>Metazoa</taxon>
        <taxon>Spiralia</taxon>
        <taxon>Lophotrochozoa</taxon>
        <taxon>Mollusca</taxon>
        <taxon>Gastropoda</taxon>
        <taxon>Heterobranchia</taxon>
        <taxon>Euthyneura</taxon>
        <taxon>Panpulmonata</taxon>
        <taxon>Sacoglossa</taxon>
        <taxon>Placobranchoidea</taxon>
        <taxon>Plakobranchidae</taxon>
        <taxon>Elysia</taxon>
    </lineage>
</organism>
<name>A0AAE1CSA0_9GAST</name>
<dbReference type="Proteomes" id="UP001283361">
    <property type="component" value="Unassembled WGS sequence"/>
</dbReference>
<dbReference type="AlphaFoldDB" id="A0AAE1CSA0"/>
<keyword evidence="2" id="KW-1185">Reference proteome</keyword>
<accession>A0AAE1CSA0</accession>